<name>A0A4Y4C0Z4_9CORY</name>
<dbReference type="GeneID" id="82886942"/>
<feature type="region of interest" description="Disordered" evidence="1">
    <location>
        <begin position="1"/>
        <end position="20"/>
    </location>
</feature>
<reference evidence="2 3" key="1">
    <citation type="submission" date="2019-06" db="EMBL/GenBank/DDBJ databases">
        <title>Whole genome shotgun sequence of Corynebacterium variabile NBRC 15286.</title>
        <authorList>
            <person name="Hosoyama A."/>
            <person name="Uohara A."/>
            <person name="Ohji S."/>
            <person name="Ichikawa N."/>
        </authorList>
    </citation>
    <scope>NUCLEOTIDE SEQUENCE [LARGE SCALE GENOMIC DNA]</scope>
    <source>
        <strain evidence="2 3">NBRC 15286</strain>
    </source>
</reference>
<evidence type="ECO:0000256" key="1">
    <source>
        <dbReference type="SAM" id="MobiDB-lite"/>
    </source>
</evidence>
<sequence>MTTSHINDITGLDDLDPATTPARDATNFRRIIAARDKVNEAKEELQAAVDAARSSGDSWTVIGAALGISKQAAYQRFGRRRA</sequence>
<evidence type="ECO:0000313" key="2">
    <source>
        <dbReference type="EMBL" id="GEC85479.1"/>
    </source>
</evidence>
<dbReference type="Proteomes" id="UP000319986">
    <property type="component" value="Unassembled WGS sequence"/>
</dbReference>
<proteinExistence type="predicted"/>
<dbReference type="AlphaFoldDB" id="A0A4Y4C0Z4"/>
<gene>
    <name evidence="2" type="ORF">CVA01_07930</name>
</gene>
<organism evidence="2 3">
    <name type="scientific">Corynebacterium variabile</name>
    <dbReference type="NCBI Taxonomy" id="1727"/>
    <lineage>
        <taxon>Bacteria</taxon>
        <taxon>Bacillati</taxon>
        <taxon>Actinomycetota</taxon>
        <taxon>Actinomycetes</taxon>
        <taxon>Mycobacteriales</taxon>
        <taxon>Corynebacteriaceae</taxon>
        <taxon>Corynebacterium</taxon>
    </lineage>
</organism>
<protein>
    <recommendedName>
        <fullName evidence="4">Transcriptional regulator</fullName>
    </recommendedName>
</protein>
<dbReference type="EMBL" id="BJNT01000005">
    <property type="protein sequence ID" value="GEC85479.1"/>
    <property type="molecule type" value="Genomic_DNA"/>
</dbReference>
<evidence type="ECO:0000313" key="3">
    <source>
        <dbReference type="Proteomes" id="UP000319986"/>
    </source>
</evidence>
<accession>A0A4Y4C0Z4</accession>
<dbReference type="RefSeq" id="WP_141328770.1">
    <property type="nucleotide sequence ID" value="NZ_BJNT01000005.1"/>
</dbReference>
<comment type="caution">
    <text evidence="2">The sequence shown here is derived from an EMBL/GenBank/DDBJ whole genome shotgun (WGS) entry which is preliminary data.</text>
</comment>
<evidence type="ECO:0008006" key="4">
    <source>
        <dbReference type="Google" id="ProtNLM"/>
    </source>
</evidence>